<feature type="region of interest" description="Disordered" evidence="1">
    <location>
        <begin position="34"/>
        <end position="56"/>
    </location>
</feature>
<gene>
    <name evidence="2" type="ORF">HZU44_13910</name>
</gene>
<evidence type="ECO:0000313" key="2">
    <source>
        <dbReference type="EMBL" id="QLJ96247.1"/>
    </source>
</evidence>
<sequence>MRIHVPERPTGRLTDARRARLGTGRFDLALRRDHRYGLDDRPPGRAGTDGDRAGRP</sequence>
<reference evidence="2" key="1">
    <citation type="submission" date="2020-08" db="EMBL/GenBank/DDBJ databases">
        <title>A bifunctional nitrone conjugated secondary metabolite targeting the ribosome.</title>
        <authorList>
            <person name="Limbrick E.M."/>
            <person name="Graf M."/>
            <person name="Derewacz D.K."/>
            <person name="Nguyen F."/>
            <person name="Spraggins J.M."/>
            <person name="Wieland M."/>
            <person name="Ynigez-Gutierrez A.E."/>
            <person name="Reisman B.J."/>
            <person name="Zinshteyn B."/>
            <person name="McCulloch K."/>
            <person name="Iverson T.M."/>
            <person name="Green R."/>
            <person name="Wilson D.N."/>
            <person name="Bachmann B.O."/>
        </authorList>
    </citation>
    <scope>NUCLEOTIDE SEQUENCE</scope>
    <source>
        <strain evidence="2">Africana</strain>
    </source>
</reference>
<evidence type="ECO:0000256" key="1">
    <source>
        <dbReference type="SAM" id="MobiDB-lite"/>
    </source>
</evidence>
<dbReference type="EMBL" id="CP058905">
    <property type="protein sequence ID" value="QLJ96247.1"/>
    <property type="molecule type" value="Genomic_DNA"/>
</dbReference>
<dbReference type="AlphaFoldDB" id="A0A7D6C550"/>
<name>A0A7D6C550_9ACTN</name>
<organism evidence="2">
    <name type="scientific">Micromonospora carbonacea</name>
    <dbReference type="NCBI Taxonomy" id="47853"/>
    <lineage>
        <taxon>Bacteria</taxon>
        <taxon>Bacillati</taxon>
        <taxon>Actinomycetota</taxon>
        <taxon>Actinomycetes</taxon>
        <taxon>Micromonosporales</taxon>
        <taxon>Micromonosporaceae</taxon>
        <taxon>Micromonospora</taxon>
    </lineage>
</organism>
<protein>
    <submittedName>
        <fullName evidence="2">Uncharacterized protein</fullName>
    </submittedName>
</protein>
<accession>A0A7D6C550</accession>
<proteinExistence type="predicted"/>